<reference evidence="3 4" key="1">
    <citation type="submission" date="2019-06" db="EMBL/GenBank/DDBJ databases">
        <title>Whole genome shotgun sequence of Cellulomonas uda NBRC 3747.</title>
        <authorList>
            <person name="Hosoyama A."/>
            <person name="Uohara A."/>
            <person name="Ohji S."/>
            <person name="Ichikawa N."/>
        </authorList>
    </citation>
    <scope>NUCLEOTIDE SEQUENCE [LARGE SCALE GENOMIC DNA]</scope>
    <source>
        <strain evidence="3 4">NBRC 3747</strain>
    </source>
</reference>
<feature type="transmembrane region" description="Helical" evidence="2">
    <location>
        <begin position="57"/>
        <end position="77"/>
    </location>
</feature>
<keyword evidence="2" id="KW-0472">Membrane</keyword>
<name>A0A4Y3K9C2_CELUD</name>
<dbReference type="Proteomes" id="UP000315842">
    <property type="component" value="Unassembled WGS sequence"/>
</dbReference>
<accession>A0A4Y3K9C2</accession>
<protein>
    <submittedName>
        <fullName evidence="3">Uncharacterized protein</fullName>
    </submittedName>
</protein>
<proteinExistence type="predicted"/>
<keyword evidence="2" id="KW-0812">Transmembrane</keyword>
<evidence type="ECO:0000313" key="3">
    <source>
        <dbReference type="EMBL" id="GEA80562.1"/>
    </source>
</evidence>
<dbReference type="EMBL" id="BJLP01000012">
    <property type="protein sequence ID" value="GEA80562.1"/>
    <property type="molecule type" value="Genomic_DNA"/>
</dbReference>
<evidence type="ECO:0000313" key="4">
    <source>
        <dbReference type="Proteomes" id="UP000315842"/>
    </source>
</evidence>
<keyword evidence="4" id="KW-1185">Reference proteome</keyword>
<keyword evidence="2" id="KW-1133">Transmembrane helix</keyword>
<evidence type="ECO:0000256" key="2">
    <source>
        <dbReference type="SAM" id="Phobius"/>
    </source>
</evidence>
<comment type="caution">
    <text evidence="3">The sequence shown here is derived from an EMBL/GenBank/DDBJ whole genome shotgun (WGS) entry which is preliminary data.</text>
</comment>
<feature type="transmembrane region" description="Helical" evidence="2">
    <location>
        <begin position="23"/>
        <end position="45"/>
    </location>
</feature>
<evidence type="ECO:0000256" key="1">
    <source>
        <dbReference type="SAM" id="MobiDB-lite"/>
    </source>
</evidence>
<dbReference type="AlphaFoldDB" id="A0A4Y3K9C2"/>
<sequence length="114" mass="11819">MPVTDPSAATASRPPRAGSPTAIAAWTAASVAGFVVLMAYVRYVVSGASSPESGDALSWFTALLSTPALAAACWWSTCRALRAARRPPPTVPAVEPPTRHASFSDDAGPPPTRW</sequence>
<organism evidence="3 4">
    <name type="scientific">Cellulomonas uda</name>
    <dbReference type="NCBI Taxonomy" id="1714"/>
    <lineage>
        <taxon>Bacteria</taxon>
        <taxon>Bacillati</taxon>
        <taxon>Actinomycetota</taxon>
        <taxon>Actinomycetes</taxon>
        <taxon>Micrococcales</taxon>
        <taxon>Cellulomonadaceae</taxon>
        <taxon>Cellulomonas</taxon>
    </lineage>
</organism>
<gene>
    <name evidence="3" type="ORF">CUD01_10060</name>
</gene>
<feature type="compositionally biased region" description="Pro residues" evidence="1">
    <location>
        <begin position="86"/>
        <end position="95"/>
    </location>
</feature>
<feature type="region of interest" description="Disordered" evidence="1">
    <location>
        <begin position="86"/>
        <end position="114"/>
    </location>
</feature>